<evidence type="ECO:0000313" key="6">
    <source>
        <dbReference type="Proteomes" id="UP000190080"/>
    </source>
</evidence>
<reference evidence="5 6" key="1">
    <citation type="submission" date="2017-03" db="EMBL/GenBank/DDBJ databases">
        <title>Genome sequence of Clostridium oryzae DSM 28571.</title>
        <authorList>
            <person name="Poehlein A."/>
            <person name="Daniel R."/>
        </authorList>
    </citation>
    <scope>NUCLEOTIDE SEQUENCE [LARGE SCALE GENOMIC DNA]</scope>
    <source>
        <strain evidence="5 6">DSM 28571</strain>
    </source>
</reference>
<gene>
    <name evidence="5" type="primary">marA_1</name>
    <name evidence="5" type="ORF">CLORY_23760</name>
</gene>
<dbReference type="SUPFAM" id="SSF46689">
    <property type="entry name" value="Homeodomain-like"/>
    <property type="match status" value="2"/>
</dbReference>
<keyword evidence="3" id="KW-0804">Transcription</keyword>
<dbReference type="InterPro" id="IPR009057">
    <property type="entry name" value="Homeodomain-like_sf"/>
</dbReference>
<protein>
    <submittedName>
        <fullName evidence="5">Multiple antibiotic resistance protein MarA</fullName>
    </submittedName>
</protein>
<dbReference type="InterPro" id="IPR018060">
    <property type="entry name" value="HTH_AraC"/>
</dbReference>
<keyword evidence="2" id="KW-0238">DNA-binding</keyword>
<dbReference type="Gene3D" id="1.10.10.60">
    <property type="entry name" value="Homeodomain-like"/>
    <property type="match status" value="2"/>
</dbReference>
<organism evidence="5 6">
    <name type="scientific">Clostridium oryzae</name>
    <dbReference type="NCBI Taxonomy" id="1450648"/>
    <lineage>
        <taxon>Bacteria</taxon>
        <taxon>Bacillati</taxon>
        <taxon>Bacillota</taxon>
        <taxon>Clostridia</taxon>
        <taxon>Eubacteriales</taxon>
        <taxon>Clostridiaceae</taxon>
        <taxon>Clostridium</taxon>
    </lineage>
</organism>
<dbReference type="SMART" id="SM00342">
    <property type="entry name" value="HTH_ARAC"/>
    <property type="match status" value="1"/>
</dbReference>
<accession>A0A1V4IMU6</accession>
<dbReference type="InterPro" id="IPR050959">
    <property type="entry name" value="MarA-like"/>
</dbReference>
<dbReference type="STRING" id="1450648.CLORY_23760"/>
<dbReference type="Proteomes" id="UP000190080">
    <property type="component" value="Unassembled WGS sequence"/>
</dbReference>
<evidence type="ECO:0000256" key="2">
    <source>
        <dbReference type="ARBA" id="ARBA00023125"/>
    </source>
</evidence>
<keyword evidence="6" id="KW-1185">Reference proteome</keyword>
<feature type="domain" description="HTH araC/xylS-type" evidence="4">
    <location>
        <begin position="18"/>
        <end position="116"/>
    </location>
</feature>
<dbReference type="RefSeq" id="WP_079424656.1">
    <property type="nucleotide sequence ID" value="NZ_MZGV01000024.1"/>
</dbReference>
<dbReference type="PANTHER" id="PTHR47504">
    <property type="entry name" value="RIGHT ORIGIN-BINDING PROTEIN"/>
    <property type="match status" value="1"/>
</dbReference>
<dbReference type="EMBL" id="MZGV01000024">
    <property type="protein sequence ID" value="OPJ61164.1"/>
    <property type="molecule type" value="Genomic_DNA"/>
</dbReference>
<evidence type="ECO:0000256" key="1">
    <source>
        <dbReference type="ARBA" id="ARBA00023015"/>
    </source>
</evidence>
<proteinExistence type="predicted"/>
<dbReference type="OrthoDB" id="9801721at2"/>
<evidence type="ECO:0000259" key="4">
    <source>
        <dbReference type="PROSITE" id="PS01124"/>
    </source>
</evidence>
<dbReference type="GO" id="GO:0003700">
    <property type="term" value="F:DNA-binding transcription factor activity"/>
    <property type="evidence" value="ECO:0007669"/>
    <property type="project" value="InterPro"/>
</dbReference>
<dbReference type="GO" id="GO:0043565">
    <property type="term" value="F:sequence-specific DNA binding"/>
    <property type="evidence" value="ECO:0007669"/>
    <property type="project" value="InterPro"/>
</dbReference>
<dbReference type="AlphaFoldDB" id="A0A1V4IMU6"/>
<keyword evidence="1" id="KW-0805">Transcription regulation</keyword>
<dbReference type="Pfam" id="PF12833">
    <property type="entry name" value="HTH_18"/>
    <property type="match status" value="1"/>
</dbReference>
<name>A0A1V4IMU6_9CLOT</name>
<evidence type="ECO:0000256" key="3">
    <source>
        <dbReference type="ARBA" id="ARBA00023163"/>
    </source>
</evidence>
<dbReference type="PROSITE" id="PS01124">
    <property type="entry name" value="HTH_ARAC_FAMILY_2"/>
    <property type="match status" value="1"/>
</dbReference>
<comment type="caution">
    <text evidence="5">The sequence shown here is derived from an EMBL/GenBank/DDBJ whole genome shotgun (WGS) entry which is preliminary data.</text>
</comment>
<dbReference type="PANTHER" id="PTHR47504:SF5">
    <property type="entry name" value="RIGHT ORIGIN-BINDING PROTEIN"/>
    <property type="match status" value="1"/>
</dbReference>
<evidence type="ECO:0000313" key="5">
    <source>
        <dbReference type="EMBL" id="OPJ61164.1"/>
    </source>
</evidence>
<sequence length="334" mass="39729">MPMESKNSANTISIQTVQKIIDYIEDNILEMLTPNNITEQFYLSVSTLNNLFKIVCGITIMEYIRNRRLSLAGKELLISNIHIIDLAFKYGYETPEAFTKAFTRFHGFPPSFVRRTYAETKVFSPLKIKLELTGGWENTSNNNQLSLLTKLNSSEQERNLFYCYDKTTKYKGGINMENKKCEYHINLKDMQQKDDWRILLSLSKKLDQEKIKFKVDGKTMIFAHGLEFKLEKICLTFNWNEEQRIKDFFHYHGKVKSSFNRFKYFDAIFQDMKVRCMFYKDNLGDDTDELLFRNAEPVDIDGQILYVQTLEFYYENAEPDNEYYRMVEQWLKRK</sequence>